<dbReference type="InterPro" id="IPR013024">
    <property type="entry name" value="GGCT-like"/>
</dbReference>
<protein>
    <submittedName>
        <fullName evidence="2">Gamma-glutamylcyclotransferase family protein</fullName>
        <ecNumber evidence="2">2.3.2.-</ecNumber>
    </submittedName>
</protein>
<dbReference type="RefSeq" id="WP_379721306.1">
    <property type="nucleotide sequence ID" value="NZ_JBHSMS010000038.1"/>
</dbReference>
<dbReference type="PANTHER" id="PTHR12935:SF0">
    <property type="entry name" value="GAMMA-GLUTAMYLCYCLOTRANSFERASE"/>
    <property type="match status" value="1"/>
</dbReference>
<dbReference type="Gene3D" id="3.10.490.10">
    <property type="entry name" value="Gamma-glutamyl cyclotransferase-like"/>
    <property type="match status" value="1"/>
</dbReference>
<dbReference type="InterPro" id="IPR017939">
    <property type="entry name" value="G-Glutamylcylcotransferase"/>
</dbReference>
<keyword evidence="2" id="KW-0012">Acyltransferase</keyword>
<sequence>MFYFAYGSTMPARRLKARVPSSETVGVAVLDRHRLAFHKRGFDGSAKCDVIETGSQEDRVYGVVYEIGADQLPQLDTAEGRGFGYERGTVSVTPEGRSPIIAECHFATGIGTETAPYSWYLHHVLTGARQERLHGISRGSHRSQASLISTRNEARELALYAGEDA</sequence>
<evidence type="ECO:0000313" key="3">
    <source>
        <dbReference type="Proteomes" id="UP001596031"/>
    </source>
</evidence>
<dbReference type="InterPro" id="IPR036568">
    <property type="entry name" value="GGCT-like_sf"/>
</dbReference>
<organism evidence="2 3">
    <name type="scientific">Massilia jejuensis</name>
    <dbReference type="NCBI Taxonomy" id="648894"/>
    <lineage>
        <taxon>Bacteria</taxon>
        <taxon>Pseudomonadati</taxon>
        <taxon>Pseudomonadota</taxon>
        <taxon>Betaproteobacteria</taxon>
        <taxon>Burkholderiales</taxon>
        <taxon>Oxalobacteraceae</taxon>
        <taxon>Telluria group</taxon>
        <taxon>Massilia</taxon>
    </lineage>
</organism>
<dbReference type="GO" id="GO:0016746">
    <property type="term" value="F:acyltransferase activity"/>
    <property type="evidence" value="ECO:0007669"/>
    <property type="project" value="UniProtKB-KW"/>
</dbReference>
<dbReference type="PANTHER" id="PTHR12935">
    <property type="entry name" value="GAMMA-GLUTAMYLCYCLOTRANSFERASE"/>
    <property type="match status" value="1"/>
</dbReference>
<accession>A0ABW0PHQ6</accession>
<dbReference type="EC" id="2.3.2.-" evidence="2"/>
<keyword evidence="3" id="KW-1185">Reference proteome</keyword>
<evidence type="ECO:0000313" key="2">
    <source>
        <dbReference type="EMBL" id="MFC5511858.1"/>
    </source>
</evidence>
<gene>
    <name evidence="2" type="ORF">ACFPOU_12070</name>
</gene>
<reference evidence="3" key="1">
    <citation type="journal article" date="2019" name="Int. J. Syst. Evol. Microbiol.">
        <title>The Global Catalogue of Microorganisms (GCM) 10K type strain sequencing project: providing services to taxonomists for standard genome sequencing and annotation.</title>
        <authorList>
            <consortium name="The Broad Institute Genomics Platform"/>
            <consortium name="The Broad Institute Genome Sequencing Center for Infectious Disease"/>
            <person name="Wu L."/>
            <person name="Ma J."/>
        </authorList>
    </citation>
    <scope>NUCLEOTIDE SEQUENCE [LARGE SCALE GENOMIC DNA]</scope>
    <source>
        <strain evidence="3">CCUG 38813</strain>
    </source>
</reference>
<name>A0ABW0PHQ6_9BURK</name>
<dbReference type="CDD" id="cd06661">
    <property type="entry name" value="GGCT_like"/>
    <property type="match status" value="1"/>
</dbReference>
<evidence type="ECO:0000256" key="1">
    <source>
        <dbReference type="ARBA" id="ARBA00023239"/>
    </source>
</evidence>
<proteinExistence type="predicted"/>
<dbReference type="SUPFAM" id="SSF110857">
    <property type="entry name" value="Gamma-glutamyl cyclotransferase-like"/>
    <property type="match status" value="1"/>
</dbReference>
<keyword evidence="1" id="KW-0456">Lyase</keyword>
<dbReference type="Proteomes" id="UP001596031">
    <property type="component" value="Unassembled WGS sequence"/>
</dbReference>
<dbReference type="EMBL" id="JBHSMS010000038">
    <property type="protein sequence ID" value="MFC5511858.1"/>
    <property type="molecule type" value="Genomic_DNA"/>
</dbReference>
<keyword evidence="2" id="KW-0808">Transferase</keyword>
<dbReference type="Pfam" id="PF13772">
    <property type="entry name" value="AIG2_2"/>
    <property type="match status" value="1"/>
</dbReference>
<comment type="caution">
    <text evidence="2">The sequence shown here is derived from an EMBL/GenBank/DDBJ whole genome shotgun (WGS) entry which is preliminary data.</text>
</comment>